<evidence type="ECO:0000313" key="13">
    <source>
        <dbReference type="Proteomes" id="UP000266796"/>
    </source>
</evidence>
<evidence type="ECO:0000256" key="4">
    <source>
        <dbReference type="ARBA" id="ARBA00022448"/>
    </source>
</evidence>
<evidence type="ECO:0000256" key="5">
    <source>
        <dbReference type="ARBA" id="ARBA00022475"/>
    </source>
</evidence>
<name>A0A3Q8EXZ8_9PROT</name>
<feature type="transmembrane region" description="Helical" evidence="11">
    <location>
        <begin position="18"/>
        <end position="37"/>
    </location>
</feature>
<organism evidence="12 13">
    <name type="scientific">Candidatus Kinetoplastidibacterium kentomonadis</name>
    <dbReference type="NCBI Taxonomy" id="1576550"/>
    <lineage>
        <taxon>Bacteria</taxon>
        <taxon>Pseudomonadati</taxon>
        <taxon>Pseudomonadota</taxon>
        <taxon>Betaproteobacteria</taxon>
        <taxon>Candidatus Kinetoplastidibacterium</taxon>
    </lineage>
</organism>
<keyword evidence="9" id="KW-0811">Translocation</keyword>
<evidence type="ECO:0000256" key="2">
    <source>
        <dbReference type="ARBA" id="ARBA00006742"/>
    </source>
</evidence>
<dbReference type="InterPro" id="IPR003849">
    <property type="entry name" value="Preprotein_translocase_YajC"/>
</dbReference>
<evidence type="ECO:0000256" key="11">
    <source>
        <dbReference type="SAM" id="Phobius"/>
    </source>
</evidence>
<accession>A0A3Q8EXZ8</accession>
<comment type="similarity">
    <text evidence="2">Belongs to the YajC family.</text>
</comment>
<evidence type="ECO:0000313" key="12">
    <source>
        <dbReference type="EMBL" id="AWD32258.1"/>
    </source>
</evidence>
<dbReference type="AlphaFoldDB" id="A0A3Q8EXZ8"/>
<evidence type="ECO:0000256" key="7">
    <source>
        <dbReference type="ARBA" id="ARBA00022927"/>
    </source>
</evidence>
<keyword evidence="6 11" id="KW-0812">Transmembrane</keyword>
<keyword evidence="5" id="KW-1003">Cell membrane</keyword>
<reference evidence="12 13" key="1">
    <citation type="journal article" date="2018" name="Parasitology">
        <title>The reduced genome of Candidatus Kinetoplastibacterium sorsogonicusi, the endosymbiont of Kentomonas sorsogonicus (Trypanosomatidae): loss of the haem-synthesis pathway.</title>
        <authorList>
            <person name="Silva F.M."/>
            <person name="Kostygov A.Y."/>
            <person name="Spodareva V.V."/>
            <person name="Butenko A."/>
            <person name="Tossou R."/>
            <person name="Lukes J."/>
            <person name="Yurchenko V."/>
            <person name="Alves J.M.P."/>
        </authorList>
    </citation>
    <scope>NUCLEOTIDE SEQUENCE [LARGE SCALE GENOMIC DNA]</scope>
    <source>
        <strain evidence="12 13">MF-08</strain>
    </source>
</reference>
<keyword evidence="4" id="KW-0813">Transport</keyword>
<evidence type="ECO:0000256" key="10">
    <source>
        <dbReference type="ARBA" id="ARBA00023136"/>
    </source>
</evidence>
<dbReference type="Proteomes" id="UP000266796">
    <property type="component" value="Chromosome"/>
</dbReference>
<keyword evidence="7" id="KW-0653">Protein transport</keyword>
<gene>
    <name evidence="12" type="ORF">CKSOR_00122</name>
</gene>
<dbReference type="OrthoDB" id="9811406at2"/>
<dbReference type="Pfam" id="PF02699">
    <property type="entry name" value="YajC"/>
    <property type="match status" value="1"/>
</dbReference>
<dbReference type="PANTHER" id="PTHR33909:SF1">
    <property type="entry name" value="SEC TRANSLOCON ACCESSORY COMPLEX SUBUNIT YAJC"/>
    <property type="match status" value="1"/>
</dbReference>
<proteinExistence type="inferred from homology"/>
<dbReference type="PANTHER" id="PTHR33909">
    <property type="entry name" value="SEC TRANSLOCON ACCESSORY COMPLEX SUBUNIT YAJC"/>
    <property type="match status" value="1"/>
</dbReference>
<dbReference type="EMBL" id="CP025628">
    <property type="protein sequence ID" value="AWD32258.1"/>
    <property type="molecule type" value="Genomic_DNA"/>
</dbReference>
<dbReference type="PRINTS" id="PR01853">
    <property type="entry name" value="YAJCTRNLCASE"/>
</dbReference>
<dbReference type="GO" id="GO:0005886">
    <property type="term" value="C:plasma membrane"/>
    <property type="evidence" value="ECO:0007669"/>
    <property type="project" value="UniProtKB-SubCell"/>
</dbReference>
<comment type="subcellular location">
    <subcellularLocation>
        <location evidence="1">Cell membrane</location>
        <topology evidence="1">Single-pass membrane protein</topology>
    </subcellularLocation>
</comment>
<dbReference type="RefSeq" id="WP_108673680.1">
    <property type="nucleotide sequence ID" value="NZ_CP025628.1"/>
</dbReference>
<evidence type="ECO:0000256" key="1">
    <source>
        <dbReference type="ARBA" id="ARBA00004162"/>
    </source>
</evidence>
<keyword evidence="10 11" id="KW-0472">Membrane</keyword>
<evidence type="ECO:0000256" key="8">
    <source>
        <dbReference type="ARBA" id="ARBA00022989"/>
    </source>
</evidence>
<evidence type="ECO:0000256" key="9">
    <source>
        <dbReference type="ARBA" id="ARBA00023010"/>
    </source>
</evidence>
<evidence type="ECO:0000256" key="6">
    <source>
        <dbReference type="ARBA" id="ARBA00022692"/>
    </source>
</evidence>
<evidence type="ECO:0000256" key="3">
    <source>
        <dbReference type="ARBA" id="ARBA00014962"/>
    </source>
</evidence>
<dbReference type="SMART" id="SM01323">
    <property type="entry name" value="YajC"/>
    <property type="match status" value="1"/>
</dbReference>
<sequence length="111" mass="12748">MSIINIVAEINQITESNIISNFAPIILMFIFLYFIMIRPQIKKQKEHKSLISSIEIDDEIVTIGGIIGKVRDIKNQYFIVEISHNLDGKYNIVLQKDAIVSMLPKNTMKQI</sequence>
<dbReference type="GO" id="GO:0015031">
    <property type="term" value="P:protein transport"/>
    <property type="evidence" value="ECO:0007669"/>
    <property type="project" value="UniProtKB-KW"/>
</dbReference>
<protein>
    <recommendedName>
        <fullName evidence="3">Sec translocon accessory complex subunit YajC</fullName>
    </recommendedName>
</protein>
<keyword evidence="13" id="KW-1185">Reference proteome</keyword>
<dbReference type="NCBIfam" id="TIGR00739">
    <property type="entry name" value="yajC"/>
    <property type="match status" value="1"/>
</dbReference>
<dbReference type="KEGG" id="kso:CKSOR_00122"/>
<keyword evidence="8 11" id="KW-1133">Transmembrane helix</keyword>